<proteinExistence type="predicted"/>
<keyword evidence="2 8" id="KW-0479">Metal-binding</keyword>
<evidence type="ECO:0000256" key="5">
    <source>
        <dbReference type="ARBA" id="ARBA00022833"/>
    </source>
</evidence>
<reference evidence="13" key="1">
    <citation type="submission" date="2025-08" db="UniProtKB">
        <authorList>
            <consortium name="RefSeq"/>
        </authorList>
    </citation>
    <scope>IDENTIFICATION</scope>
    <source>
        <tissue evidence="13">Silk gland</tissue>
    </source>
</reference>
<feature type="domain" description="C2H2-type" evidence="10">
    <location>
        <begin position="308"/>
        <end position="335"/>
    </location>
</feature>
<evidence type="ECO:0000256" key="9">
    <source>
        <dbReference type="SAM" id="MobiDB-lite"/>
    </source>
</evidence>
<dbReference type="Pfam" id="PF00096">
    <property type="entry name" value="zf-C2H2"/>
    <property type="match status" value="4"/>
</dbReference>
<dbReference type="SMART" id="SM00868">
    <property type="entry name" value="zf-AD"/>
    <property type="match status" value="1"/>
</dbReference>
<evidence type="ECO:0000256" key="1">
    <source>
        <dbReference type="ARBA" id="ARBA00004123"/>
    </source>
</evidence>
<dbReference type="SMART" id="SM00355">
    <property type="entry name" value="ZnF_C2H2"/>
    <property type="match status" value="8"/>
</dbReference>
<dbReference type="AlphaFoldDB" id="A0A6J2JGI8"/>
<feature type="domain" description="C2H2-type" evidence="10">
    <location>
        <begin position="280"/>
        <end position="307"/>
    </location>
</feature>
<keyword evidence="3" id="KW-0677">Repeat</keyword>
<feature type="region of interest" description="Disordered" evidence="9">
    <location>
        <begin position="414"/>
        <end position="438"/>
    </location>
</feature>
<feature type="binding site" evidence="8">
    <location>
        <position position="70"/>
    </location>
    <ligand>
        <name>Zn(2+)</name>
        <dbReference type="ChEBI" id="CHEBI:29105"/>
    </ligand>
</feature>
<evidence type="ECO:0000259" key="11">
    <source>
        <dbReference type="PROSITE" id="PS51915"/>
    </source>
</evidence>
<dbReference type="GO" id="GO:0006357">
    <property type="term" value="P:regulation of transcription by RNA polymerase II"/>
    <property type="evidence" value="ECO:0007669"/>
    <property type="project" value="TreeGrafter"/>
</dbReference>
<sequence length="451" mass="53009">MSWKRLYLNSDKYTYEYFRQGKVCRICWQTNASKEITNVCDKDVKISLLDKIVYCLNIKLLPWPDINGICEECCDEIEQFYEFKTFCSKADNKLQEIYKIGFEAKRQADIKIETNDFLNLESPHLDSDFEENHRPATEKKVKKIRMKHKAPHSSSYCTLCLLDMESVEKLKSHKAEAHGIELDGTFKCFGCEKKCKTWKTRQSHEIYFCKGLKDGFKCSICNRYLPKRRTYEAHIRDHIHNRKIKLPEKLFKCNKCLQCFKTKQSLTEHSEEHQETKKNFVCDACGRVFSRQDYLHKHKLTHTGVRRYGCPHCDFKATQRSSLTVHIRKHTGEKPYSCDVCPQRCISSSNLRAHRRRHLGLKKFECPICNKKFGYKTSLEEHVSSNHGRTEQHTCDHCSATYSRKRGLQRHLAAKHAKQNGAAMESEPNPQDNKNENAMKGYDLKMEKFCW</sequence>
<dbReference type="KEGG" id="bman:114241685"/>
<evidence type="ECO:0000256" key="7">
    <source>
        <dbReference type="PROSITE-ProRule" id="PRU00042"/>
    </source>
</evidence>
<dbReference type="InterPro" id="IPR003604">
    <property type="entry name" value="Matrin/U1-like-C_Znf_C2H2"/>
</dbReference>
<dbReference type="PROSITE" id="PS51915">
    <property type="entry name" value="ZAD"/>
    <property type="match status" value="1"/>
</dbReference>
<dbReference type="SUPFAM" id="SSF57667">
    <property type="entry name" value="beta-beta-alpha zinc fingers"/>
    <property type="match status" value="5"/>
</dbReference>
<evidence type="ECO:0000256" key="6">
    <source>
        <dbReference type="ARBA" id="ARBA00023242"/>
    </source>
</evidence>
<dbReference type="FunFam" id="3.30.160.60:FF:002343">
    <property type="entry name" value="Zinc finger protein 33A"/>
    <property type="match status" value="1"/>
</dbReference>
<evidence type="ECO:0000313" key="13">
    <source>
        <dbReference type="RefSeq" id="XP_028028403.1"/>
    </source>
</evidence>
<keyword evidence="5 8" id="KW-0862">Zinc</keyword>
<dbReference type="PROSITE" id="PS00028">
    <property type="entry name" value="ZINC_FINGER_C2H2_1"/>
    <property type="match status" value="6"/>
</dbReference>
<feature type="domain" description="ZAD" evidence="11">
    <location>
        <begin position="22"/>
        <end position="97"/>
    </location>
</feature>
<dbReference type="Gene3D" id="3.40.1800.20">
    <property type="match status" value="1"/>
</dbReference>
<keyword evidence="12" id="KW-1185">Reference proteome</keyword>
<dbReference type="GO" id="GO:0008270">
    <property type="term" value="F:zinc ion binding"/>
    <property type="evidence" value="ECO:0007669"/>
    <property type="project" value="UniProtKB-UniRule"/>
</dbReference>
<dbReference type="GO" id="GO:0000978">
    <property type="term" value="F:RNA polymerase II cis-regulatory region sequence-specific DNA binding"/>
    <property type="evidence" value="ECO:0007669"/>
    <property type="project" value="TreeGrafter"/>
</dbReference>
<feature type="domain" description="C2H2-type" evidence="10">
    <location>
        <begin position="336"/>
        <end position="363"/>
    </location>
</feature>
<dbReference type="GO" id="GO:0003700">
    <property type="term" value="F:DNA-binding transcription factor activity"/>
    <property type="evidence" value="ECO:0007669"/>
    <property type="project" value="TreeGrafter"/>
</dbReference>
<evidence type="ECO:0000256" key="2">
    <source>
        <dbReference type="ARBA" id="ARBA00022723"/>
    </source>
</evidence>
<dbReference type="OrthoDB" id="3437960at2759"/>
<feature type="binding site" evidence="8">
    <location>
        <position position="27"/>
    </location>
    <ligand>
        <name>Zn(2+)</name>
        <dbReference type="ChEBI" id="CHEBI:29105"/>
    </ligand>
</feature>
<dbReference type="GeneID" id="114241685"/>
<keyword evidence="4 7" id="KW-0863">Zinc-finger</keyword>
<feature type="binding site" evidence="8">
    <location>
        <position position="24"/>
    </location>
    <ligand>
        <name>Zn(2+)</name>
        <dbReference type="ChEBI" id="CHEBI:29105"/>
    </ligand>
</feature>
<evidence type="ECO:0000256" key="8">
    <source>
        <dbReference type="PROSITE-ProRule" id="PRU01263"/>
    </source>
</evidence>
<dbReference type="SMART" id="SM00451">
    <property type="entry name" value="ZnF_U1"/>
    <property type="match status" value="2"/>
</dbReference>
<evidence type="ECO:0000256" key="4">
    <source>
        <dbReference type="ARBA" id="ARBA00022771"/>
    </source>
</evidence>
<feature type="domain" description="C2H2-type" evidence="10">
    <location>
        <begin position="216"/>
        <end position="243"/>
    </location>
</feature>
<dbReference type="FunFam" id="3.30.160.60:FF:000446">
    <property type="entry name" value="Zinc finger protein"/>
    <property type="match status" value="1"/>
</dbReference>
<evidence type="ECO:0000259" key="10">
    <source>
        <dbReference type="PROSITE" id="PS50157"/>
    </source>
</evidence>
<feature type="domain" description="C2H2-type" evidence="10">
    <location>
        <begin position="393"/>
        <end position="421"/>
    </location>
</feature>
<evidence type="ECO:0000256" key="3">
    <source>
        <dbReference type="ARBA" id="ARBA00022737"/>
    </source>
</evidence>
<protein>
    <submittedName>
        <fullName evidence="13">Zinc finger protein OZF-like isoform X1</fullName>
    </submittedName>
</protein>
<gene>
    <name evidence="13" type="primary">LOC114241685</name>
</gene>
<dbReference type="PANTHER" id="PTHR24390">
    <property type="entry name" value="ZINC FINGER PROTEIN"/>
    <property type="match status" value="1"/>
</dbReference>
<evidence type="ECO:0000313" key="12">
    <source>
        <dbReference type="Proteomes" id="UP000504629"/>
    </source>
</evidence>
<comment type="subcellular location">
    <subcellularLocation>
        <location evidence="1">Nucleus</location>
    </subcellularLocation>
</comment>
<dbReference type="InterPro" id="IPR036236">
    <property type="entry name" value="Znf_C2H2_sf"/>
</dbReference>
<feature type="domain" description="C2H2-type" evidence="10">
    <location>
        <begin position="251"/>
        <end position="278"/>
    </location>
</feature>
<keyword evidence="6" id="KW-0539">Nucleus</keyword>
<dbReference type="RefSeq" id="XP_028028403.1">
    <property type="nucleotide sequence ID" value="XM_028172602.1"/>
</dbReference>
<name>A0A6J2JGI8_BOMMA</name>
<dbReference type="PANTHER" id="PTHR24390:SF79">
    <property type="entry name" value="ASPARAGINE-RICH ZINC FINGER PROTEIN AZF1"/>
    <property type="match status" value="1"/>
</dbReference>
<dbReference type="InterPro" id="IPR013087">
    <property type="entry name" value="Znf_C2H2_type"/>
</dbReference>
<organism evidence="12 13">
    <name type="scientific">Bombyx mandarina</name>
    <name type="common">Wild silk moth</name>
    <name type="synonym">Wild silkworm</name>
    <dbReference type="NCBI Taxonomy" id="7092"/>
    <lineage>
        <taxon>Eukaryota</taxon>
        <taxon>Metazoa</taxon>
        <taxon>Ecdysozoa</taxon>
        <taxon>Arthropoda</taxon>
        <taxon>Hexapoda</taxon>
        <taxon>Insecta</taxon>
        <taxon>Pterygota</taxon>
        <taxon>Neoptera</taxon>
        <taxon>Endopterygota</taxon>
        <taxon>Lepidoptera</taxon>
        <taxon>Glossata</taxon>
        <taxon>Ditrysia</taxon>
        <taxon>Bombycoidea</taxon>
        <taxon>Bombycidae</taxon>
        <taxon>Bombycinae</taxon>
        <taxon>Bombyx</taxon>
    </lineage>
</organism>
<dbReference type="PROSITE" id="PS50157">
    <property type="entry name" value="ZINC_FINGER_C2H2_2"/>
    <property type="match status" value="7"/>
</dbReference>
<accession>A0A6J2JGI8</accession>
<dbReference type="InterPro" id="IPR012934">
    <property type="entry name" value="Znf_AD"/>
</dbReference>
<dbReference type="Proteomes" id="UP000504629">
    <property type="component" value="Unplaced"/>
</dbReference>
<dbReference type="Gene3D" id="3.30.160.60">
    <property type="entry name" value="Classic Zinc Finger"/>
    <property type="match status" value="6"/>
</dbReference>
<feature type="binding site" evidence="8">
    <location>
        <position position="73"/>
    </location>
    <ligand>
        <name>Zn(2+)</name>
        <dbReference type="ChEBI" id="CHEBI:29105"/>
    </ligand>
</feature>
<dbReference type="Pfam" id="PF07776">
    <property type="entry name" value="zf-AD"/>
    <property type="match status" value="1"/>
</dbReference>
<feature type="domain" description="C2H2-type" evidence="10">
    <location>
        <begin position="364"/>
        <end position="392"/>
    </location>
</feature>
<dbReference type="SUPFAM" id="SSF57716">
    <property type="entry name" value="Glucocorticoid receptor-like (DNA-binding domain)"/>
    <property type="match status" value="1"/>
</dbReference>
<dbReference type="GO" id="GO:0005634">
    <property type="term" value="C:nucleus"/>
    <property type="evidence" value="ECO:0007669"/>
    <property type="project" value="UniProtKB-SubCell"/>
</dbReference>